<organism evidence="7">
    <name type="scientific">Cryptosporidium hominis</name>
    <dbReference type="NCBI Taxonomy" id="237895"/>
    <lineage>
        <taxon>Eukaryota</taxon>
        <taxon>Sar</taxon>
        <taxon>Alveolata</taxon>
        <taxon>Apicomplexa</taxon>
        <taxon>Conoidasida</taxon>
        <taxon>Coccidia</taxon>
        <taxon>Eucoccidiorida</taxon>
        <taxon>Eimeriorina</taxon>
        <taxon>Cryptosporidiidae</taxon>
        <taxon>Cryptosporidium</taxon>
    </lineage>
</organism>
<reference evidence="8 9" key="3">
    <citation type="submission" date="2017-10" db="EMBL/GenBank/DDBJ databases">
        <title>Consistent, comparative and evidence-based genome annotation and re-annotation for the closely-related species, Cryptosporidium parvum, C. hominis and C. tyzzeri.</title>
        <authorList>
            <person name="Baptista R.P."/>
            <person name="Li Y."/>
            <person name="Sateriale A."/>
            <person name="Striepen B."/>
            <person name="Kissinger J.C."/>
        </authorList>
    </citation>
    <scope>NUCLEOTIDE SEQUENCE [LARGE SCALE GENOMIC DNA]</scope>
    <source>
        <strain evidence="8">30976</strain>
    </source>
</reference>
<dbReference type="InterPro" id="IPR029759">
    <property type="entry name" value="GPX_AS"/>
</dbReference>
<dbReference type="PROSITE" id="PS51352">
    <property type="entry name" value="THIOREDOXIN_2"/>
    <property type="match status" value="1"/>
</dbReference>
<name>A0A0S4TDA6_CRYHO</name>
<reference evidence="8 9" key="1">
    <citation type="submission" date="2014-11" db="EMBL/GenBank/DDBJ databases">
        <title>Comparative genomic analysis of Cryptosporidium hominis reveals occurrence of genetic recombination in virulent subtypes.</title>
        <authorList>
            <person name="Guo Y."/>
            <person name="Tang K."/>
            <person name="Frace M."/>
            <person name="Li N."/>
            <person name="Roellig D.M."/>
            <person name="Sammons S."/>
            <person name="Knipe K."/>
            <person name="Rowe L."/>
            <person name="Feng Y."/>
            <person name="Xiao L."/>
        </authorList>
    </citation>
    <scope>NUCLEOTIDE SEQUENCE [LARGE SCALE GENOMIC DNA]</scope>
    <source>
        <strain evidence="8">30976</strain>
    </source>
</reference>
<evidence type="ECO:0000313" key="7">
    <source>
        <dbReference type="EMBL" id="CUV04870.1"/>
    </source>
</evidence>
<dbReference type="SUPFAM" id="SSF52833">
    <property type="entry name" value="Thioredoxin-like"/>
    <property type="match status" value="1"/>
</dbReference>
<accession>A0A0S4TDA6</accession>
<evidence type="ECO:0000259" key="6">
    <source>
        <dbReference type="PROSITE" id="PS51352"/>
    </source>
</evidence>
<gene>
    <name evidence="7" type="ORF">CHUDEA3_460</name>
    <name evidence="8" type="ORF">GY17_00003843</name>
</gene>
<dbReference type="Proteomes" id="UP000199752">
    <property type="component" value="Chromosome 3"/>
</dbReference>
<dbReference type="PROSITE" id="PS00460">
    <property type="entry name" value="GLUTATHIONE_PEROXID_1"/>
    <property type="match status" value="1"/>
</dbReference>
<dbReference type="Pfam" id="PF00255">
    <property type="entry name" value="GSHPx"/>
    <property type="match status" value="1"/>
</dbReference>
<evidence type="ECO:0000256" key="5">
    <source>
        <dbReference type="SAM" id="MobiDB-lite"/>
    </source>
</evidence>
<sequence>MGNFLASTKITTDLASKSVYSYTLTTLEGNLFPMESLKGKVVMVTNVASKCGYTKSYYKQMVRIYSVFAPLGLEIIGLPSREFMGQEFEDPKEIRKFADSHNVKFPLMEICKVNGPDALEFVQKLKRETPELYDEKSNTLSAIKWNFSRFLIDKNGKVVAFRGTRTEPNELIPKIAELLGVSDYQNLFKNYDKLHPESGYDPKDDVCPLKQKQSEQGS</sequence>
<dbReference type="VEuPathDB" id="CryptoDB:Chro.30063"/>
<proteinExistence type="inferred from homology"/>
<feature type="region of interest" description="Disordered" evidence="5">
    <location>
        <begin position="195"/>
        <end position="218"/>
    </location>
</feature>
<dbReference type="EMBL" id="JTAI01000025">
    <property type="protein sequence ID" value="PPS92961.1"/>
    <property type="molecule type" value="Genomic_DNA"/>
</dbReference>
<dbReference type="Proteomes" id="UP001429100">
    <property type="component" value="Unassembled WGS sequence"/>
</dbReference>
<dbReference type="InterPro" id="IPR036249">
    <property type="entry name" value="Thioredoxin-like_sf"/>
</dbReference>
<evidence type="ECO:0000256" key="1">
    <source>
        <dbReference type="ARBA" id="ARBA00006926"/>
    </source>
</evidence>
<evidence type="ECO:0000256" key="2">
    <source>
        <dbReference type="ARBA" id="ARBA00022559"/>
    </source>
</evidence>
<evidence type="ECO:0000313" key="9">
    <source>
        <dbReference type="Proteomes" id="UP001429100"/>
    </source>
</evidence>
<dbReference type="GO" id="GO:0006979">
    <property type="term" value="P:response to oxidative stress"/>
    <property type="evidence" value="ECO:0007669"/>
    <property type="project" value="InterPro"/>
</dbReference>
<keyword evidence="2 4" id="KW-0575">Peroxidase</keyword>
<dbReference type="OrthoDB" id="446890at2759"/>
<dbReference type="VEuPathDB" id="CryptoDB:CHUDEA3_460"/>
<keyword evidence="9" id="KW-1185">Reference proteome</keyword>
<dbReference type="GO" id="GO:0004601">
    <property type="term" value="F:peroxidase activity"/>
    <property type="evidence" value="ECO:0007669"/>
    <property type="project" value="UniProtKB-KW"/>
</dbReference>
<dbReference type="PANTHER" id="PTHR11592:SF78">
    <property type="entry name" value="GLUTATHIONE PEROXIDASE"/>
    <property type="match status" value="1"/>
</dbReference>
<dbReference type="InterPro" id="IPR013766">
    <property type="entry name" value="Thioredoxin_domain"/>
</dbReference>
<feature type="domain" description="Thioredoxin" evidence="6">
    <location>
        <begin position="13"/>
        <end position="180"/>
    </location>
</feature>
<keyword evidence="3 4" id="KW-0560">Oxidoreductase</keyword>
<evidence type="ECO:0000313" key="8">
    <source>
        <dbReference type="EMBL" id="PPS92961.1"/>
    </source>
</evidence>
<dbReference type="VEuPathDB" id="CryptoDB:ChTU502y2012_384g0135"/>
<comment type="similarity">
    <text evidence="1 4">Belongs to the glutathione peroxidase family.</text>
</comment>
<dbReference type="AlphaFoldDB" id="A0A0S4TDA6"/>
<dbReference type="InterPro" id="IPR000889">
    <property type="entry name" value="Glutathione_peroxidase"/>
</dbReference>
<dbReference type="VEuPathDB" id="CryptoDB:GY17_00003843"/>
<feature type="compositionally biased region" description="Basic and acidic residues" evidence="5">
    <location>
        <begin position="195"/>
        <end position="207"/>
    </location>
</feature>
<dbReference type="CDD" id="cd00340">
    <property type="entry name" value="GSH_Peroxidase"/>
    <property type="match status" value="1"/>
</dbReference>
<dbReference type="Gene3D" id="3.40.30.10">
    <property type="entry name" value="Glutaredoxin"/>
    <property type="match status" value="1"/>
</dbReference>
<dbReference type="PANTHER" id="PTHR11592">
    <property type="entry name" value="GLUTATHIONE PEROXIDASE"/>
    <property type="match status" value="1"/>
</dbReference>
<dbReference type="EMBL" id="LN877949">
    <property type="protein sequence ID" value="CUV04870.1"/>
    <property type="molecule type" value="Genomic_DNA"/>
</dbReference>
<dbReference type="PRINTS" id="PR01011">
    <property type="entry name" value="GLUTPROXDASE"/>
</dbReference>
<evidence type="ECO:0000256" key="4">
    <source>
        <dbReference type="RuleBase" id="RU000499"/>
    </source>
</evidence>
<protein>
    <recommendedName>
        <fullName evidence="4">Glutathione peroxidase</fullName>
    </recommendedName>
</protein>
<evidence type="ECO:0000256" key="3">
    <source>
        <dbReference type="ARBA" id="ARBA00023002"/>
    </source>
</evidence>
<reference evidence="7" key="2">
    <citation type="submission" date="2015-08" db="EMBL/GenBank/DDBJ databases">
        <authorList>
            <person name="Babu N.S."/>
            <person name="Beckwith C.J."/>
            <person name="Beseler K.G."/>
            <person name="Brison A."/>
            <person name="Carone J.V."/>
            <person name="Caskin T.P."/>
            <person name="Diamond M."/>
            <person name="Durham M.E."/>
            <person name="Foxe J.M."/>
            <person name="Go M."/>
            <person name="Henderson B.A."/>
            <person name="Jones I.B."/>
            <person name="McGettigan J.A."/>
            <person name="Micheletti S.J."/>
            <person name="Nasrallah M.E."/>
            <person name="Ortiz D."/>
            <person name="Piller C.R."/>
            <person name="Privatt S.R."/>
            <person name="Schneider S.L."/>
            <person name="Sharp S."/>
            <person name="Smith T.C."/>
            <person name="Stanton J.D."/>
            <person name="Ullery H.E."/>
            <person name="Wilson R.J."/>
            <person name="Serrano M.G."/>
            <person name="Buck G."/>
            <person name="Lee V."/>
            <person name="Wang Y."/>
            <person name="Carvalho R."/>
            <person name="Voegtly L."/>
            <person name="Shi R."/>
            <person name="Duckworth R."/>
            <person name="Johnson A."/>
            <person name="Loviza R."/>
            <person name="Walstead R."/>
            <person name="Shah Z."/>
            <person name="Kiflezghi M."/>
            <person name="Wade K."/>
            <person name="Ball S.L."/>
            <person name="Bradley K.W."/>
            <person name="Asai D.J."/>
            <person name="Bowman C.A."/>
            <person name="Russell D.A."/>
            <person name="Pope W.H."/>
            <person name="Jacobs-Sera D."/>
            <person name="Hendrix R.W."/>
            <person name="Hatfull G.F."/>
        </authorList>
    </citation>
    <scope>NUCLEOTIDE SEQUENCE [LARGE SCALE GENOMIC DNA]</scope>
</reference>
<dbReference type="PROSITE" id="PS51355">
    <property type="entry name" value="GLUTATHIONE_PEROXID_3"/>
    <property type="match status" value="1"/>
</dbReference>